<dbReference type="Proteomes" id="UP000053244">
    <property type="component" value="Unassembled WGS sequence"/>
</dbReference>
<name>A0A0X3UNS8_9ACTN</name>
<evidence type="ECO:0000313" key="2">
    <source>
        <dbReference type="Proteomes" id="UP000053244"/>
    </source>
</evidence>
<dbReference type="InterPro" id="IPR044058">
    <property type="entry name" value="Lipoprotein_23"/>
</dbReference>
<accession>A0A0X3UNS8</accession>
<gene>
    <name evidence="1" type="ORF">ADL15_16680</name>
</gene>
<sequence>MFALGATLLFAGACETSEDAAGAAGTPSGAAASAAADNTAEICKSGGEAARTVVVDLFKQLADVMKSGSDAADVDLNKIYATTFSSLRDTLTVESGKATDPKLAAVLTEIATEANKIATAGEPETVGTDGLEASLDKLETFCPSSTPAASAAPGASGAPAAAGVVGAKGSPCVLPVSFAIPAKWTMKAIDLEDDSPLAELGRKGSLKMACEVDSRPAGPIGFLRVWAGPKSVQDPRAALKAFQTGETTRKVTYAPVEFDGKPGVELKYQTYSKLLEEWSDRQAFAVPTPKGAVVVELGGLERDDPAVLAGYAQAKSSVKVNA</sequence>
<protein>
    <recommendedName>
        <fullName evidence="3">Lipoprotein</fullName>
    </recommendedName>
</protein>
<keyword evidence="2" id="KW-1185">Reference proteome</keyword>
<evidence type="ECO:0000313" key="1">
    <source>
        <dbReference type="EMBL" id="KUL34268.1"/>
    </source>
</evidence>
<dbReference type="EMBL" id="LLZH01000122">
    <property type="protein sequence ID" value="KUL34268.1"/>
    <property type="molecule type" value="Genomic_DNA"/>
</dbReference>
<dbReference type="Pfam" id="PF18966">
    <property type="entry name" value="Lipoprotein_23"/>
    <property type="match status" value="1"/>
</dbReference>
<evidence type="ECO:0008006" key="3">
    <source>
        <dbReference type="Google" id="ProtNLM"/>
    </source>
</evidence>
<proteinExistence type="predicted"/>
<comment type="caution">
    <text evidence="1">The sequence shown here is derived from an EMBL/GenBank/DDBJ whole genome shotgun (WGS) entry which is preliminary data.</text>
</comment>
<organism evidence="1 2">
    <name type="scientific">Actinoplanes awajinensis subsp. mycoplanecinus</name>
    <dbReference type="NCBI Taxonomy" id="135947"/>
    <lineage>
        <taxon>Bacteria</taxon>
        <taxon>Bacillati</taxon>
        <taxon>Actinomycetota</taxon>
        <taxon>Actinomycetes</taxon>
        <taxon>Micromonosporales</taxon>
        <taxon>Micromonosporaceae</taxon>
        <taxon>Actinoplanes</taxon>
    </lineage>
</organism>
<reference evidence="1 2" key="1">
    <citation type="submission" date="2015-10" db="EMBL/GenBank/DDBJ databases">
        <authorList>
            <person name="Gilbert D.G."/>
        </authorList>
    </citation>
    <scope>NUCLEOTIDE SEQUENCE [LARGE SCALE GENOMIC DNA]</scope>
    <source>
        <strain evidence="1 2">NRRL B-16712</strain>
    </source>
</reference>
<dbReference type="AlphaFoldDB" id="A0A0X3UNS8"/>